<name>A0A9W4XKC2_9PLEO</name>
<evidence type="ECO:0000313" key="3">
    <source>
        <dbReference type="EMBL" id="CAI6335119.1"/>
    </source>
</evidence>
<feature type="region of interest" description="Disordered" evidence="1">
    <location>
        <begin position="1"/>
        <end position="24"/>
    </location>
</feature>
<feature type="region of interest" description="Disordered" evidence="1">
    <location>
        <begin position="107"/>
        <end position="189"/>
    </location>
</feature>
<keyword evidence="2" id="KW-1133">Transmembrane helix</keyword>
<dbReference type="Proteomes" id="UP001152607">
    <property type="component" value="Unassembled WGS sequence"/>
</dbReference>
<keyword evidence="2" id="KW-0812">Transmembrane</keyword>
<proteinExistence type="predicted"/>
<evidence type="ECO:0000313" key="4">
    <source>
        <dbReference type="Proteomes" id="UP001152607"/>
    </source>
</evidence>
<keyword evidence="4" id="KW-1185">Reference proteome</keyword>
<protein>
    <submittedName>
        <fullName evidence="3">Uncharacterized protein</fullName>
    </submittedName>
</protein>
<feature type="compositionally biased region" description="Basic residues" evidence="1">
    <location>
        <begin position="107"/>
        <end position="117"/>
    </location>
</feature>
<evidence type="ECO:0000256" key="2">
    <source>
        <dbReference type="SAM" id="Phobius"/>
    </source>
</evidence>
<feature type="compositionally biased region" description="Basic and acidic residues" evidence="1">
    <location>
        <begin position="118"/>
        <end position="127"/>
    </location>
</feature>
<evidence type="ECO:0000256" key="1">
    <source>
        <dbReference type="SAM" id="MobiDB-lite"/>
    </source>
</evidence>
<dbReference type="OrthoDB" id="5423884at2759"/>
<reference evidence="3" key="1">
    <citation type="submission" date="2023-01" db="EMBL/GenBank/DDBJ databases">
        <authorList>
            <person name="Van Ghelder C."/>
            <person name="Rancurel C."/>
        </authorList>
    </citation>
    <scope>NUCLEOTIDE SEQUENCE</scope>
    <source>
        <strain evidence="3">CNCM I-4278</strain>
    </source>
</reference>
<accession>A0A9W4XKC2</accession>
<sequence>MAPPSDSLARGNDAHNAMAPQPLEQSTHKLLVDRTIEARQQITAGIIPTYYVVDGPAPGTVVGIVFGSVAGFILLCWLIFSLTQGNVGRSGASGVIAGEEEYVVRRARRKSNSHAGRRRSEIREYSRSPRQSGGRSTVIVEERRPAPRARSRSIVMESRRPGDDIVEVIEDHDEYRSARGSRRRSPDYR</sequence>
<gene>
    <name evidence="3" type="ORF">PDIGIT_LOCUS8196</name>
</gene>
<organism evidence="3 4">
    <name type="scientific">Periconia digitata</name>
    <dbReference type="NCBI Taxonomy" id="1303443"/>
    <lineage>
        <taxon>Eukaryota</taxon>
        <taxon>Fungi</taxon>
        <taxon>Dikarya</taxon>
        <taxon>Ascomycota</taxon>
        <taxon>Pezizomycotina</taxon>
        <taxon>Dothideomycetes</taxon>
        <taxon>Pleosporomycetidae</taxon>
        <taxon>Pleosporales</taxon>
        <taxon>Massarineae</taxon>
        <taxon>Periconiaceae</taxon>
        <taxon>Periconia</taxon>
    </lineage>
</organism>
<comment type="caution">
    <text evidence="3">The sequence shown here is derived from an EMBL/GenBank/DDBJ whole genome shotgun (WGS) entry which is preliminary data.</text>
</comment>
<dbReference type="EMBL" id="CAOQHR010000005">
    <property type="protein sequence ID" value="CAI6335119.1"/>
    <property type="molecule type" value="Genomic_DNA"/>
</dbReference>
<feature type="transmembrane region" description="Helical" evidence="2">
    <location>
        <begin position="60"/>
        <end position="80"/>
    </location>
</feature>
<keyword evidence="2" id="KW-0472">Membrane</keyword>
<dbReference type="AlphaFoldDB" id="A0A9W4XKC2"/>